<dbReference type="AlphaFoldDB" id="A0A5R8ZQC5"/>
<proteinExistence type="predicted"/>
<gene>
    <name evidence="1" type="ORF">FEA48_30845</name>
</gene>
<dbReference type="EMBL" id="VASG01000014">
    <property type="protein sequence ID" value="TLP68253.1"/>
    <property type="molecule type" value="Genomic_DNA"/>
</dbReference>
<dbReference type="RefSeq" id="WP_138217192.1">
    <property type="nucleotide sequence ID" value="NZ_VASG01000014.1"/>
</dbReference>
<comment type="caution">
    <text evidence="1">The sequence shown here is derived from an EMBL/GenBank/DDBJ whole genome shotgun (WGS) entry which is preliminary data.</text>
</comment>
<protein>
    <submittedName>
        <fullName evidence="1">Uncharacterized protein</fullName>
    </submittedName>
</protein>
<organism evidence="1 2">
    <name type="scientific">Pseudomonas nitroreducens</name>
    <dbReference type="NCBI Taxonomy" id="46680"/>
    <lineage>
        <taxon>Bacteria</taxon>
        <taxon>Pseudomonadati</taxon>
        <taxon>Pseudomonadota</taxon>
        <taxon>Gammaproteobacteria</taxon>
        <taxon>Pseudomonadales</taxon>
        <taxon>Pseudomonadaceae</taxon>
        <taxon>Pseudomonas</taxon>
    </lineage>
</organism>
<evidence type="ECO:0000313" key="1">
    <source>
        <dbReference type="EMBL" id="TLP68253.1"/>
    </source>
</evidence>
<dbReference type="Proteomes" id="UP000307510">
    <property type="component" value="Unassembled WGS sequence"/>
</dbReference>
<sequence length="76" mass="8174">MKALVACFGLFTIVVGVVALSLQRDINTVSVSAFECLDRVQLNARDGECMQSVVDQTKRVEVKAKVIGSALGMQTN</sequence>
<accession>A0A5R8ZQC5</accession>
<reference evidence="1 2" key="1">
    <citation type="submission" date="2019-05" db="EMBL/GenBank/DDBJ databases">
        <authorList>
            <person name="Moore K."/>
            <person name="O'Neill P."/>
            <person name="Farbos A."/>
            <person name="Studholme D.J."/>
        </authorList>
    </citation>
    <scope>NUCLEOTIDE SEQUENCE [LARGE SCALE GENOMIC DNA]</scope>
    <source>
        <strain evidence="1 2">DSM 9128</strain>
    </source>
</reference>
<evidence type="ECO:0000313" key="2">
    <source>
        <dbReference type="Proteomes" id="UP000307510"/>
    </source>
</evidence>
<name>A0A5R8ZQC5_PSENT</name>
<reference evidence="2" key="2">
    <citation type="submission" date="2019-06" db="EMBL/GenBank/DDBJ databases">
        <title>AzeR, a transcriptional regulator that responds to azelaic acid in Pseudomonas nitroreducens.</title>
        <authorList>
            <person name="Bez C."/>
            <person name="Javvadi S.G."/>
            <person name="Bertani I."/>
            <person name="Devescovi G."/>
            <person name="Studholme D.J."/>
            <person name="Geller A."/>
            <person name="Levy A."/>
            <person name="Venturi V."/>
        </authorList>
    </citation>
    <scope>NUCLEOTIDE SEQUENCE [LARGE SCALE GENOMIC DNA]</scope>
    <source>
        <strain evidence="2">DSM 9128</strain>
    </source>
</reference>